<dbReference type="OrthoDB" id="10037790at2759"/>
<dbReference type="Proteomes" id="UP001153737">
    <property type="component" value="Chromosome 4"/>
</dbReference>
<keyword evidence="3" id="KW-1185">Reference proteome</keyword>
<dbReference type="GO" id="GO:0005743">
    <property type="term" value="C:mitochondrial inner membrane"/>
    <property type="evidence" value="ECO:0007669"/>
    <property type="project" value="TreeGrafter"/>
</dbReference>
<dbReference type="InterPro" id="IPR014807">
    <property type="entry name" value="Coa1"/>
</dbReference>
<gene>
    <name evidence="2" type="ORF">PHAECO_LOCUS8607</name>
</gene>
<sequence>MGVSNMTLVRIGAIGGVATVTMGMLLKNKLNHNIKQTEYYKDALKTLRSHPGAVYLLGEPIKDLGIEVGNERDNFTKGNYAQYRVPLKGMKQRGTLYFWAERVDTQKEWIVNRMELEVAEYTDRRMLIKSVEVNKT</sequence>
<dbReference type="GO" id="GO:0032981">
    <property type="term" value="P:mitochondrial respiratory chain complex I assembly"/>
    <property type="evidence" value="ECO:0007669"/>
    <property type="project" value="TreeGrafter"/>
</dbReference>
<protein>
    <recommendedName>
        <fullName evidence="4">Cytochrome oxidase complex assembly protein 1</fullName>
    </recommendedName>
</protein>
<reference evidence="2" key="1">
    <citation type="submission" date="2022-01" db="EMBL/GenBank/DDBJ databases">
        <authorList>
            <person name="King R."/>
        </authorList>
    </citation>
    <scope>NUCLEOTIDE SEQUENCE</scope>
</reference>
<dbReference type="AlphaFoldDB" id="A0A9N9X3Q9"/>
<dbReference type="PANTHER" id="PTHR47148:SF1">
    <property type="entry name" value="CYTOCHROME C OXIDASE ASSEMBLY FACTOR 1 HOMOLOG"/>
    <property type="match status" value="1"/>
</dbReference>
<dbReference type="Pfam" id="PF08695">
    <property type="entry name" value="Coa1"/>
    <property type="match status" value="1"/>
</dbReference>
<name>A0A9N9X3Q9_PHACE</name>
<evidence type="ECO:0008006" key="4">
    <source>
        <dbReference type="Google" id="ProtNLM"/>
    </source>
</evidence>
<dbReference type="GO" id="GO:0033617">
    <property type="term" value="P:mitochondrial respiratory chain complex IV assembly"/>
    <property type="evidence" value="ECO:0007669"/>
    <property type="project" value="TreeGrafter"/>
</dbReference>
<dbReference type="PANTHER" id="PTHR47148">
    <property type="entry name" value="CYTOCHROME C OXIDASE ASSEMBLY FACTOR 1 HOMOLOG"/>
    <property type="match status" value="1"/>
</dbReference>
<accession>A0A9N9X3Q9</accession>
<dbReference type="EMBL" id="OU896710">
    <property type="protein sequence ID" value="CAG9821226.1"/>
    <property type="molecule type" value="Genomic_DNA"/>
</dbReference>
<keyword evidence="1" id="KW-0472">Membrane</keyword>
<reference evidence="2" key="2">
    <citation type="submission" date="2022-10" db="EMBL/GenBank/DDBJ databases">
        <authorList>
            <consortium name="ENA_rothamsted_submissions"/>
            <consortium name="culmorum"/>
            <person name="King R."/>
        </authorList>
    </citation>
    <scope>NUCLEOTIDE SEQUENCE</scope>
</reference>
<proteinExistence type="predicted"/>
<evidence type="ECO:0000256" key="1">
    <source>
        <dbReference type="SAM" id="Phobius"/>
    </source>
</evidence>
<feature type="transmembrane region" description="Helical" evidence="1">
    <location>
        <begin position="6"/>
        <end position="26"/>
    </location>
</feature>
<evidence type="ECO:0000313" key="2">
    <source>
        <dbReference type="EMBL" id="CAG9821226.1"/>
    </source>
</evidence>
<organism evidence="2 3">
    <name type="scientific">Phaedon cochleariae</name>
    <name type="common">Mustard beetle</name>
    <dbReference type="NCBI Taxonomy" id="80249"/>
    <lineage>
        <taxon>Eukaryota</taxon>
        <taxon>Metazoa</taxon>
        <taxon>Ecdysozoa</taxon>
        <taxon>Arthropoda</taxon>
        <taxon>Hexapoda</taxon>
        <taxon>Insecta</taxon>
        <taxon>Pterygota</taxon>
        <taxon>Neoptera</taxon>
        <taxon>Endopterygota</taxon>
        <taxon>Coleoptera</taxon>
        <taxon>Polyphaga</taxon>
        <taxon>Cucujiformia</taxon>
        <taxon>Chrysomeloidea</taxon>
        <taxon>Chrysomelidae</taxon>
        <taxon>Chrysomelinae</taxon>
        <taxon>Chrysomelini</taxon>
        <taxon>Phaedon</taxon>
    </lineage>
</organism>
<keyword evidence="1" id="KW-0812">Transmembrane</keyword>
<keyword evidence="1" id="KW-1133">Transmembrane helix</keyword>
<evidence type="ECO:0000313" key="3">
    <source>
        <dbReference type="Proteomes" id="UP001153737"/>
    </source>
</evidence>